<keyword evidence="5" id="KW-0372">Hormone</keyword>
<organism evidence="10 11">
    <name type="scientific">Ranitomeya imitator</name>
    <name type="common">mimic poison frog</name>
    <dbReference type="NCBI Taxonomy" id="111125"/>
    <lineage>
        <taxon>Eukaryota</taxon>
        <taxon>Metazoa</taxon>
        <taxon>Chordata</taxon>
        <taxon>Craniata</taxon>
        <taxon>Vertebrata</taxon>
        <taxon>Euteleostomi</taxon>
        <taxon>Amphibia</taxon>
        <taxon>Batrachia</taxon>
        <taxon>Anura</taxon>
        <taxon>Neobatrachia</taxon>
        <taxon>Hyloidea</taxon>
        <taxon>Dendrobatidae</taxon>
        <taxon>Dendrobatinae</taxon>
        <taxon>Ranitomeya</taxon>
    </lineage>
</organism>
<feature type="region of interest" description="Disordered" evidence="9">
    <location>
        <begin position="123"/>
        <end position="158"/>
    </location>
</feature>
<protein>
    <submittedName>
        <fullName evidence="10">Uncharacterized protein</fullName>
    </submittedName>
</protein>
<gene>
    <name evidence="10" type="ORF">RIMI_LOCUS7047366</name>
</gene>
<dbReference type="Pfam" id="PF00212">
    <property type="entry name" value="ANP"/>
    <property type="match status" value="1"/>
</dbReference>
<keyword evidence="11" id="KW-1185">Reference proteome</keyword>
<keyword evidence="4" id="KW-0165">Cleavage on pair of basic residues</keyword>
<comment type="subcellular location">
    <subcellularLocation>
        <location evidence="1 8">Secreted</location>
    </subcellularLocation>
</comment>
<evidence type="ECO:0000313" key="11">
    <source>
        <dbReference type="Proteomes" id="UP001176940"/>
    </source>
</evidence>
<name>A0ABN9LA85_9NEOB</name>
<evidence type="ECO:0000256" key="8">
    <source>
        <dbReference type="RuleBase" id="RU003686"/>
    </source>
</evidence>
<evidence type="ECO:0000256" key="6">
    <source>
        <dbReference type="ARBA" id="ARBA00022858"/>
    </source>
</evidence>
<keyword evidence="7" id="KW-1015">Disulfide bond</keyword>
<evidence type="ECO:0000256" key="1">
    <source>
        <dbReference type="ARBA" id="ARBA00004613"/>
    </source>
</evidence>
<dbReference type="PROSITE" id="PS00263">
    <property type="entry name" value="NATRIURETIC_PEPTIDE"/>
    <property type="match status" value="1"/>
</dbReference>
<evidence type="ECO:0000256" key="9">
    <source>
        <dbReference type="SAM" id="MobiDB-lite"/>
    </source>
</evidence>
<evidence type="ECO:0000256" key="3">
    <source>
        <dbReference type="ARBA" id="ARBA00022525"/>
    </source>
</evidence>
<dbReference type="Proteomes" id="UP001176940">
    <property type="component" value="Unassembled WGS sequence"/>
</dbReference>
<dbReference type="InterPro" id="IPR002406">
    <property type="entry name" value="C_natriurtcpep"/>
</dbReference>
<keyword evidence="6 8" id="KW-0838">Vasoactive</keyword>
<dbReference type="SMART" id="SM00183">
    <property type="entry name" value="NAT_PEP"/>
    <property type="match status" value="1"/>
</dbReference>
<evidence type="ECO:0000256" key="4">
    <source>
        <dbReference type="ARBA" id="ARBA00022685"/>
    </source>
</evidence>
<evidence type="ECO:0000313" key="10">
    <source>
        <dbReference type="EMBL" id="CAJ0937029.1"/>
    </source>
</evidence>
<feature type="compositionally biased region" description="Basic and acidic residues" evidence="9">
    <location>
        <begin position="123"/>
        <end position="133"/>
    </location>
</feature>
<comment type="caution">
    <text evidence="10">The sequence shown here is derived from an EMBL/GenBank/DDBJ whole genome shotgun (WGS) entry which is preliminary data.</text>
</comment>
<accession>A0ABN9LA85</accession>
<dbReference type="EMBL" id="CAUEEQ010013101">
    <property type="protein sequence ID" value="CAJ0937029.1"/>
    <property type="molecule type" value="Genomic_DNA"/>
</dbReference>
<sequence>MCLRTGRSQTALLSVLWIEDPEVFSKEIINEYVEENRSQYCPAYPTGHSDPTIYNHPKSLSSAASGHGVGDSPGQEKQEMDYKRSACLGLLLILVFSKEQARAKPMSSLQSLSRLLEDNFDRSYGSDEADHGELVPTDLLDQPNPENQWNRNRAEQREGSHLNEVTLQQLLSDPAGGTRRLRQRSKKGFSRGCFGVKLDRIGSLSGLGC</sequence>
<dbReference type="PANTHER" id="PTHR12167:SF5">
    <property type="entry name" value="C-TYPE NATRIURETIC PEPTIDE 3-LIKE PRECURSOR"/>
    <property type="match status" value="1"/>
</dbReference>
<evidence type="ECO:0000256" key="2">
    <source>
        <dbReference type="ARBA" id="ARBA00009041"/>
    </source>
</evidence>
<proteinExistence type="inferred from homology"/>
<comment type="similarity">
    <text evidence="2 8">Belongs to the natriuretic peptide family.</text>
</comment>
<dbReference type="InterPro" id="IPR030480">
    <property type="entry name" value="Natr_peptide_CS"/>
</dbReference>
<dbReference type="InterPro" id="IPR000663">
    <property type="entry name" value="Natr_peptide"/>
</dbReference>
<feature type="region of interest" description="Disordered" evidence="9">
    <location>
        <begin position="55"/>
        <end position="77"/>
    </location>
</feature>
<dbReference type="PRINTS" id="PR00713">
    <property type="entry name" value="CNATPEPTIDE"/>
</dbReference>
<keyword evidence="3" id="KW-0964">Secreted</keyword>
<dbReference type="PRINTS" id="PR00710">
    <property type="entry name" value="NATPEPTIDES"/>
</dbReference>
<evidence type="ECO:0000256" key="5">
    <source>
        <dbReference type="ARBA" id="ARBA00022702"/>
    </source>
</evidence>
<reference evidence="10" key="1">
    <citation type="submission" date="2023-07" db="EMBL/GenBank/DDBJ databases">
        <authorList>
            <person name="Stuckert A."/>
        </authorList>
    </citation>
    <scope>NUCLEOTIDE SEQUENCE</scope>
</reference>
<evidence type="ECO:0000256" key="7">
    <source>
        <dbReference type="ARBA" id="ARBA00023157"/>
    </source>
</evidence>
<dbReference type="PANTHER" id="PTHR12167">
    <property type="entry name" value="C-TYPE NATRIURETIC PEPTIDE"/>
    <property type="match status" value="1"/>
</dbReference>